<dbReference type="PANTHER" id="PTHR45998">
    <property type="entry name" value="SERINE/THREONINE-PROTEIN KINASE 16"/>
    <property type="match status" value="1"/>
</dbReference>
<feature type="region of interest" description="Disordered" evidence="11">
    <location>
        <begin position="353"/>
        <end position="377"/>
    </location>
</feature>
<dbReference type="EC" id="2.7.11.1" evidence="1"/>
<feature type="compositionally biased region" description="Acidic residues" evidence="11">
    <location>
        <begin position="363"/>
        <end position="377"/>
    </location>
</feature>
<feature type="binding site" evidence="9">
    <location>
        <position position="79"/>
    </location>
    <ligand>
        <name>ATP</name>
        <dbReference type="ChEBI" id="CHEBI:30616"/>
    </ligand>
</feature>
<dbReference type="Proteomes" id="UP000001876">
    <property type="component" value="Unassembled WGS sequence"/>
</dbReference>
<evidence type="ECO:0000256" key="10">
    <source>
        <dbReference type="RuleBase" id="RU000304"/>
    </source>
</evidence>
<dbReference type="OMA" id="PFEMTIN"/>
<comment type="catalytic activity">
    <reaction evidence="7">
        <text>L-threonyl-[protein] + ATP = O-phospho-L-threonyl-[protein] + ADP + H(+)</text>
        <dbReference type="Rhea" id="RHEA:46608"/>
        <dbReference type="Rhea" id="RHEA-COMP:11060"/>
        <dbReference type="Rhea" id="RHEA-COMP:11605"/>
        <dbReference type="ChEBI" id="CHEBI:15378"/>
        <dbReference type="ChEBI" id="CHEBI:30013"/>
        <dbReference type="ChEBI" id="CHEBI:30616"/>
        <dbReference type="ChEBI" id="CHEBI:61977"/>
        <dbReference type="ChEBI" id="CHEBI:456216"/>
        <dbReference type="EC" id="2.7.11.1"/>
    </reaction>
</comment>
<dbReference type="KEGG" id="mpp:MICPUCDRAFT_34378"/>
<organism evidence="14">
    <name type="scientific">Micromonas pusilla (strain CCMP1545)</name>
    <name type="common">Picoplanktonic green alga</name>
    <dbReference type="NCBI Taxonomy" id="564608"/>
    <lineage>
        <taxon>Eukaryota</taxon>
        <taxon>Viridiplantae</taxon>
        <taxon>Chlorophyta</taxon>
        <taxon>Mamiellophyceae</taxon>
        <taxon>Mamiellales</taxon>
        <taxon>Mamiellaceae</taxon>
        <taxon>Micromonas</taxon>
    </lineage>
</organism>
<dbReference type="SUPFAM" id="SSF56112">
    <property type="entry name" value="Protein kinase-like (PK-like)"/>
    <property type="match status" value="1"/>
</dbReference>
<keyword evidence="3" id="KW-0808">Transferase</keyword>
<evidence type="ECO:0000256" key="1">
    <source>
        <dbReference type="ARBA" id="ARBA00012513"/>
    </source>
</evidence>
<keyword evidence="14" id="KW-1185">Reference proteome</keyword>
<evidence type="ECO:0000256" key="9">
    <source>
        <dbReference type="PROSITE-ProRule" id="PRU10141"/>
    </source>
</evidence>
<dbReference type="GO" id="GO:0005524">
    <property type="term" value="F:ATP binding"/>
    <property type="evidence" value="ECO:0007669"/>
    <property type="project" value="UniProtKB-UniRule"/>
</dbReference>
<comment type="catalytic activity">
    <reaction evidence="8">
        <text>L-seryl-[protein] + ATP = O-phospho-L-seryl-[protein] + ADP + H(+)</text>
        <dbReference type="Rhea" id="RHEA:17989"/>
        <dbReference type="Rhea" id="RHEA-COMP:9863"/>
        <dbReference type="Rhea" id="RHEA-COMP:11604"/>
        <dbReference type="ChEBI" id="CHEBI:15378"/>
        <dbReference type="ChEBI" id="CHEBI:29999"/>
        <dbReference type="ChEBI" id="CHEBI:30616"/>
        <dbReference type="ChEBI" id="CHEBI:83421"/>
        <dbReference type="ChEBI" id="CHEBI:456216"/>
        <dbReference type="EC" id="2.7.11.1"/>
    </reaction>
</comment>
<keyword evidence="6 9" id="KW-0067">ATP-binding</keyword>
<dbReference type="InterPro" id="IPR052239">
    <property type="entry name" value="Ser/Thr-specific_kinases"/>
</dbReference>
<dbReference type="AlphaFoldDB" id="C1MWA7"/>
<dbReference type="InterPro" id="IPR011009">
    <property type="entry name" value="Kinase-like_dom_sf"/>
</dbReference>
<dbReference type="SMART" id="SM00220">
    <property type="entry name" value="S_TKc"/>
    <property type="match status" value="1"/>
</dbReference>
<evidence type="ECO:0000313" key="14">
    <source>
        <dbReference type="Proteomes" id="UP000001876"/>
    </source>
</evidence>
<reference evidence="13 14" key="1">
    <citation type="journal article" date="2009" name="Science">
        <title>Green evolution and dynamic adaptations revealed by genomes of the marine picoeukaryotes Micromonas.</title>
        <authorList>
            <person name="Worden A.Z."/>
            <person name="Lee J.H."/>
            <person name="Mock T."/>
            <person name="Rouze P."/>
            <person name="Simmons M.P."/>
            <person name="Aerts A.L."/>
            <person name="Allen A.E."/>
            <person name="Cuvelier M.L."/>
            <person name="Derelle E."/>
            <person name="Everett M.V."/>
            <person name="Foulon E."/>
            <person name="Grimwood J."/>
            <person name="Gundlach H."/>
            <person name="Henrissat B."/>
            <person name="Napoli C."/>
            <person name="McDonald S.M."/>
            <person name="Parker M.S."/>
            <person name="Rombauts S."/>
            <person name="Salamov A."/>
            <person name="Von Dassow P."/>
            <person name="Badger J.H."/>
            <person name="Coutinho P.M."/>
            <person name="Demir E."/>
            <person name="Dubchak I."/>
            <person name="Gentemann C."/>
            <person name="Eikrem W."/>
            <person name="Gready J.E."/>
            <person name="John U."/>
            <person name="Lanier W."/>
            <person name="Lindquist E.A."/>
            <person name="Lucas S."/>
            <person name="Mayer K.F."/>
            <person name="Moreau H."/>
            <person name="Not F."/>
            <person name="Otillar R."/>
            <person name="Panaud O."/>
            <person name="Pangilinan J."/>
            <person name="Paulsen I."/>
            <person name="Piegu B."/>
            <person name="Poliakov A."/>
            <person name="Robbens S."/>
            <person name="Schmutz J."/>
            <person name="Toulza E."/>
            <person name="Wyss T."/>
            <person name="Zelensky A."/>
            <person name="Zhou K."/>
            <person name="Armbrust E.V."/>
            <person name="Bhattacharya D."/>
            <person name="Goodenough U.W."/>
            <person name="Van de Peer Y."/>
            <person name="Grigoriev I.V."/>
        </authorList>
    </citation>
    <scope>NUCLEOTIDE SEQUENCE [LARGE SCALE GENOMIC DNA]</scope>
    <source>
        <strain evidence="13 14">CCMP1545</strain>
    </source>
</reference>
<dbReference type="eggNOG" id="KOG2345">
    <property type="taxonomic scope" value="Eukaryota"/>
</dbReference>
<dbReference type="OrthoDB" id="248923at2759"/>
<dbReference type="STRING" id="564608.C1MWA7"/>
<dbReference type="PROSITE" id="PS00108">
    <property type="entry name" value="PROTEIN_KINASE_ST"/>
    <property type="match status" value="1"/>
</dbReference>
<name>C1MWA7_MICPC</name>
<dbReference type="PANTHER" id="PTHR45998:SF2">
    <property type="entry name" value="SERINE_THREONINE-PROTEIN KINASE 16"/>
    <property type="match status" value="1"/>
</dbReference>
<evidence type="ECO:0000313" key="13">
    <source>
        <dbReference type="EMBL" id="EEH56134.1"/>
    </source>
</evidence>
<evidence type="ECO:0000256" key="8">
    <source>
        <dbReference type="ARBA" id="ARBA00048679"/>
    </source>
</evidence>
<evidence type="ECO:0000256" key="6">
    <source>
        <dbReference type="ARBA" id="ARBA00022840"/>
    </source>
</evidence>
<evidence type="ECO:0000256" key="3">
    <source>
        <dbReference type="ARBA" id="ARBA00022679"/>
    </source>
</evidence>
<evidence type="ECO:0000256" key="11">
    <source>
        <dbReference type="SAM" id="MobiDB-lite"/>
    </source>
</evidence>
<evidence type="ECO:0000256" key="7">
    <source>
        <dbReference type="ARBA" id="ARBA00047899"/>
    </source>
</evidence>
<dbReference type="EMBL" id="GG663741">
    <property type="protein sequence ID" value="EEH56134.1"/>
    <property type="molecule type" value="Genomic_DNA"/>
</dbReference>
<dbReference type="Pfam" id="PF00069">
    <property type="entry name" value="Pkinase"/>
    <property type="match status" value="1"/>
</dbReference>
<dbReference type="GO" id="GO:0004674">
    <property type="term" value="F:protein serine/threonine kinase activity"/>
    <property type="evidence" value="ECO:0007669"/>
    <property type="project" value="UniProtKB-KW"/>
</dbReference>
<keyword evidence="5" id="KW-0418">Kinase</keyword>
<feature type="domain" description="Protein kinase" evidence="12">
    <location>
        <begin position="48"/>
        <end position="348"/>
    </location>
</feature>
<dbReference type="Gene3D" id="1.10.510.10">
    <property type="entry name" value="Transferase(Phosphotransferase) domain 1"/>
    <property type="match status" value="1"/>
</dbReference>
<comment type="similarity">
    <text evidence="10">Belongs to the protein kinase superfamily.</text>
</comment>
<dbReference type="InterPro" id="IPR000719">
    <property type="entry name" value="Prot_kinase_dom"/>
</dbReference>
<gene>
    <name evidence="13" type="ORF">MICPUCDRAFT_34378</name>
</gene>
<protein>
    <recommendedName>
        <fullName evidence="1">non-specific serine/threonine protein kinase</fullName>
        <ecNumber evidence="1">2.7.11.1</ecNumber>
    </recommendedName>
</protein>
<dbReference type="RefSeq" id="XP_003060182.1">
    <property type="nucleotide sequence ID" value="XM_003060136.1"/>
</dbReference>
<evidence type="ECO:0000256" key="5">
    <source>
        <dbReference type="ARBA" id="ARBA00022777"/>
    </source>
</evidence>
<sequence>MSAYFARMLEQYGCNVDGIWRAVVDAGKQVGLTLPPLTEEVVVEDKTFAIVKKLGEGGFSYVHLAREIPDLASEDYALKRILIHEEEHQGAIQNEIDVMRALDHPNILPLLYAEIEPHRSPPPGARVFVRKRASLVFPAYLDGTMFDRATTRPEADAFTSTQLMSIAAQLCDALECMHTLSPPLGPIAHRDVKLDNVLLESSPETEGGLKAVLMDFGSAKPAKVTVTDRSQALLIQEKAAGECTASYRAPELWDTPSECVIDERVDVWSLGCLLFAATAAGKTPFEYATDAAGGSLALAVMSGKYAWSEAARKAYPREVMAVAECCLEKDWRARPRARDVREKAREALATTRRKFLGGGGEGAGDDDEPAVLVTEEV</sequence>
<dbReference type="InterPro" id="IPR008271">
    <property type="entry name" value="Ser/Thr_kinase_AS"/>
</dbReference>
<evidence type="ECO:0000259" key="12">
    <source>
        <dbReference type="PROSITE" id="PS50011"/>
    </source>
</evidence>
<keyword evidence="2 10" id="KW-0723">Serine/threonine-protein kinase</keyword>
<dbReference type="GeneID" id="9685331"/>
<evidence type="ECO:0000256" key="2">
    <source>
        <dbReference type="ARBA" id="ARBA00022527"/>
    </source>
</evidence>
<dbReference type="PROSITE" id="PS00107">
    <property type="entry name" value="PROTEIN_KINASE_ATP"/>
    <property type="match status" value="1"/>
</dbReference>
<evidence type="ECO:0000256" key="4">
    <source>
        <dbReference type="ARBA" id="ARBA00022741"/>
    </source>
</evidence>
<keyword evidence="4 9" id="KW-0547">Nucleotide-binding</keyword>
<dbReference type="GO" id="GO:0005737">
    <property type="term" value="C:cytoplasm"/>
    <property type="evidence" value="ECO:0007669"/>
    <property type="project" value="TreeGrafter"/>
</dbReference>
<accession>C1MWA7</accession>
<dbReference type="PROSITE" id="PS50011">
    <property type="entry name" value="PROTEIN_KINASE_DOM"/>
    <property type="match status" value="1"/>
</dbReference>
<dbReference type="InterPro" id="IPR017441">
    <property type="entry name" value="Protein_kinase_ATP_BS"/>
</dbReference>
<proteinExistence type="inferred from homology"/>